<dbReference type="EMBL" id="CAJEWN010000101">
    <property type="protein sequence ID" value="CAD2164068.1"/>
    <property type="molecule type" value="Genomic_DNA"/>
</dbReference>
<evidence type="ECO:0000313" key="3">
    <source>
        <dbReference type="EMBL" id="CAD2164068.1"/>
    </source>
</evidence>
<dbReference type="Proteomes" id="UP000580250">
    <property type="component" value="Unassembled WGS sequence"/>
</dbReference>
<accession>A0A6V7USU9</accession>
<feature type="compositionally biased region" description="Polar residues" evidence="1">
    <location>
        <begin position="50"/>
        <end position="59"/>
    </location>
</feature>
<name>A0A6V7USU9_MELEN</name>
<organism evidence="3 4">
    <name type="scientific">Meloidogyne enterolobii</name>
    <name type="common">Root-knot nematode worm</name>
    <name type="synonym">Meloidogyne mayaguensis</name>
    <dbReference type="NCBI Taxonomy" id="390850"/>
    <lineage>
        <taxon>Eukaryota</taxon>
        <taxon>Metazoa</taxon>
        <taxon>Ecdysozoa</taxon>
        <taxon>Nematoda</taxon>
        <taxon>Chromadorea</taxon>
        <taxon>Rhabditida</taxon>
        <taxon>Tylenchina</taxon>
        <taxon>Tylenchomorpha</taxon>
        <taxon>Tylenchoidea</taxon>
        <taxon>Meloidogynidae</taxon>
        <taxon>Meloidogyninae</taxon>
        <taxon>Meloidogyne</taxon>
    </lineage>
</organism>
<evidence type="ECO:0000256" key="1">
    <source>
        <dbReference type="SAM" id="MobiDB-lite"/>
    </source>
</evidence>
<dbReference type="AlphaFoldDB" id="A0A6V7USU9"/>
<keyword evidence="2" id="KW-0812">Transmembrane</keyword>
<comment type="caution">
    <text evidence="3">The sequence shown here is derived from an EMBL/GenBank/DDBJ whole genome shotgun (WGS) entry which is preliminary data.</text>
</comment>
<feature type="region of interest" description="Disordered" evidence="1">
    <location>
        <begin position="33"/>
        <end position="59"/>
    </location>
</feature>
<sequence length="59" mass="6175">MPPKTILFYINILLFANIVLSVINSGIQSIAGGPSPSAMGEQINGESVGENLTKSSARK</sequence>
<gene>
    <name evidence="3" type="ORF">MENT_LOCUS16370</name>
</gene>
<keyword evidence="2" id="KW-0472">Membrane</keyword>
<protein>
    <submittedName>
        <fullName evidence="3">Uncharacterized protein</fullName>
    </submittedName>
</protein>
<keyword evidence="2" id="KW-1133">Transmembrane helix</keyword>
<evidence type="ECO:0000256" key="2">
    <source>
        <dbReference type="SAM" id="Phobius"/>
    </source>
</evidence>
<proteinExistence type="predicted"/>
<evidence type="ECO:0000313" key="4">
    <source>
        <dbReference type="Proteomes" id="UP000580250"/>
    </source>
</evidence>
<reference evidence="3 4" key="1">
    <citation type="submission" date="2020-08" db="EMBL/GenBank/DDBJ databases">
        <authorList>
            <person name="Koutsovoulos G."/>
            <person name="Danchin GJ E."/>
        </authorList>
    </citation>
    <scope>NUCLEOTIDE SEQUENCE [LARGE SCALE GENOMIC DNA]</scope>
</reference>
<feature type="transmembrane region" description="Helical" evidence="2">
    <location>
        <begin position="6"/>
        <end position="27"/>
    </location>
</feature>